<reference evidence="1 2" key="1">
    <citation type="journal article" date="2011" name="J. Bacteriol.">
        <title>Genome sequence of Chthoniobacter flavus Ellin428, an aerobic heterotrophic soil bacterium.</title>
        <authorList>
            <person name="Kant R."/>
            <person name="van Passel M.W."/>
            <person name="Palva A."/>
            <person name="Lucas S."/>
            <person name="Lapidus A."/>
            <person name="Glavina Del Rio T."/>
            <person name="Dalin E."/>
            <person name="Tice H."/>
            <person name="Bruce D."/>
            <person name="Goodwin L."/>
            <person name="Pitluck S."/>
            <person name="Larimer F.W."/>
            <person name="Land M.L."/>
            <person name="Hauser L."/>
            <person name="Sangwan P."/>
            <person name="de Vos W.M."/>
            <person name="Janssen P.H."/>
            <person name="Smidt H."/>
        </authorList>
    </citation>
    <scope>NUCLEOTIDE SEQUENCE [LARGE SCALE GENOMIC DNA]</scope>
    <source>
        <strain evidence="1 2">Ellin428</strain>
    </source>
</reference>
<evidence type="ECO:0000313" key="2">
    <source>
        <dbReference type="Proteomes" id="UP000005824"/>
    </source>
</evidence>
<evidence type="ECO:0000313" key="1">
    <source>
        <dbReference type="EMBL" id="EDY16917.1"/>
    </source>
</evidence>
<gene>
    <name evidence="1" type="ORF">CfE428DRAFT_5546</name>
</gene>
<name>B4D9F6_9BACT</name>
<dbReference type="STRING" id="497964.CfE428DRAFT_5546"/>
<proteinExistence type="predicted"/>
<comment type="caution">
    <text evidence="1">The sequence shown here is derived from an EMBL/GenBank/DDBJ whole genome shotgun (WGS) entry which is preliminary data.</text>
</comment>
<accession>B4D9F6</accession>
<organism evidence="1 2">
    <name type="scientific">Chthoniobacter flavus Ellin428</name>
    <dbReference type="NCBI Taxonomy" id="497964"/>
    <lineage>
        <taxon>Bacteria</taxon>
        <taxon>Pseudomonadati</taxon>
        <taxon>Verrucomicrobiota</taxon>
        <taxon>Spartobacteria</taxon>
        <taxon>Chthoniobacterales</taxon>
        <taxon>Chthoniobacteraceae</taxon>
        <taxon>Chthoniobacter</taxon>
    </lineage>
</organism>
<sequence>MNNSAKVILLNRMLGYDGLNTALKGYSGKAYGPLSRYSPEHKCHVVELSLAEYESAREDLFKKMRQGMSGFFIWEPKLVLGEAVAAGMAATTAPSATATPTPTASTAPTAAHPDLPRAALLKAAKAAGVKVTRGSTREELLKAITGGHC</sequence>
<dbReference type="RefSeq" id="WP_006982867.1">
    <property type="nucleotide sequence ID" value="NZ_ABVL01000026.1"/>
</dbReference>
<dbReference type="InParanoid" id="B4D9F6"/>
<dbReference type="AlphaFoldDB" id="B4D9F6"/>
<dbReference type="EMBL" id="ABVL01000026">
    <property type="protein sequence ID" value="EDY16917.1"/>
    <property type="molecule type" value="Genomic_DNA"/>
</dbReference>
<dbReference type="Proteomes" id="UP000005824">
    <property type="component" value="Unassembled WGS sequence"/>
</dbReference>
<keyword evidence="2" id="KW-1185">Reference proteome</keyword>
<protein>
    <submittedName>
        <fullName evidence="1">Uncharacterized protein</fullName>
    </submittedName>
</protein>